<sequence>MASLLLLARLSALIVAGLVLIRALAFKTSFLPHSSSQDYLISAVALSTLKIMSIRAQMHASSLVIGFILVGGECPERTRNLENNKKGNFGAQVVAEFKEYAEIGAFIHASGGSGTWVFWDLDKVSWQKWDHC</sequence>
<dbReference type="EMBL" id="CAJVSB020000415">
    <property type="protein sequence ID" value="CAH2050641.1"/>
    <property type="molecule type" value="Genomic_DNA"/>
</dbReference>
<comment type="caution">
    <text evidence="1">The sequence shown here is derived from an EMBL/GenBank/DDBJ whole genome shotgun (WGS) entry which is preliminary data.</text>
</comment>
<protein>
    <submittedName>
        <fullName evidence="1">Uncharacterized protein</fullName>
    </submittedName>
</protein>
<proteinExistence type="predicted"/>
<accession>A0AAU9RSS8</accession>
<reference evidence="1 2" key="1">
    <citation type="submission" date="2022-03" db="EMBL/GenBank/DDBJ databases">
        <authorList>
            <person name="Nunn A."/>
            <person name="Chopra R."/>
            <person name="Nunn A."/>
            <person name="Contreras Garrido A."/>
        </authorList>
    </citation>
    <scope>NUCLEOTIDE SEQUENCE [LARGE SCALE GENOMIC DNA]</scope>
</reference>
<evidence type="ECO:0000313" key="2">
    <source>
        <dbReference type="Proteomes" id="UP000836841"/>
    </source>
</evidence>
<keyword evidence="2" id="KW-1185">Reference proteome</keyword>
<dbReference type="AlphaFoldDB" id="A0AAU9RSS8"/>
<organism evidence="1 2">
    <name type="scientific">Thlaspi arvense</name>
    <name type="common">Field penny-cress</name>
    <dbReference type="NCBI Taxonomy" id="13288"/>
    <lineage>
        <taxon>Eukaryota</taxon>
        <taxon>Viridiplantae</taxon>
        <taxon>Streptophyta</taxon>
        <taxon>Embryophyta</taxon>
        <taxon>Tracheophyta</taxon>
        <taxon>Spermatophyta</taxon>
        <taxon>Magnoliopsida</taxon>
        <taxon>eudicotyledons</taxon>
        <taxon>Gunneridae</taxon>
        <taxon>Pentapetalae</taxon>
        <taxon>rosids</taxon>
        <taxon>malvids</taxon>
        <taxon>Brassicales</taxon>
        <taxon>Brassicaceae</taxon>
        <taxon>Thlaspideae</taxon>
        <taxon>Thlaspi</taxon>
    </lineage>
</organism>
<name>A0AAU9RSS8_THLAR</name>
<dbReference type="Proteomes" id="UP000836841">
    <property type="component" value="Unassembled WGS sequence"/>
</dbReference>
<evidence type="ECO:0000313" key="1">
    <source>
        <dbReference type="EMBL" id="CAH2050641.1"/>
    </source>
</evidence>
<gene>
    <name evidence="1" type="ORF">TAV2_LOCUS8598</name>
</gene>